<dbReference type="Proteomes" id="UP000000763">
    <property type="component" value="Chromosome 7"/>
</dbReference>
<sequence length="148" mass="15284">MGAESEQPTAAAATAEQAQDLIDAARYDDLEDVVALFTAGVSLDSADSQGRTLHMASANGHLAVVQYLIQNGANVNATNSEKNTPLHWACLNGHIEVIKALICAGASVSALNHEKTPMDEAVTKGKMEVIDAIGAAVAQAELDGVTVS</sequence>
<reference evidence="6" key="4">
    <citation type="journal article" date="2008" name="Nucleic Acids Res.">
        <title>The rice annotation project database (RAP-DB): 2008 update.</title>
        <authorList>
            <consortium name="The rice annotation project (RAP)"/>
        </authorList>
    </citation>
    <scope>GENOME REANNOTATION</scope>
    <source>
        <strain evidence="6">cv. Nipponbare</strain>
    </source>
</reference>
<dbReference type="SMART" id="SM00248">
    <property type="entry name" value="ANK"/>
    <property type="match status" value="3"/>
</dbReference>
<reference evidence="4" key="1">
    <citation type="submission" date="2001-07" db="EMBL/GenBank/DDBJ databases">
        <title>Oryza sativa nipponbare(GA3) genomic DNA, chromosome 7, BAC clone:OJ1477_F01.</title>
        <authorList>
            <person name="Sasaki T."/>
            <person name="Matsumoto T."/>
            <person name="Yamamoto K."/>
        </authorList>
    </citation>
    <scope>NUCLEOTIDE SEQUENCE</scope>
</reference>
<keyword evidence="2 3" id="KW-0040">ANK repeat</keyword>
<dbReference type="Pfam" id="PF12796">
    <property type="entry name" value="Ank_2"/>
    <property type="match status" value="1"/>
</dbReference>
<dbReference type="EMBL" id="AP004378">
    <property type="protein sequence ID" value="BAD30680.1"/>
    <property type="molecule type" value="Genomic_DNA"/>
</dbReference>
<reference evidence="5" key="2">
    <citation type="submission" date="2001-11" db="EMBL/GenBank/DDBJ databases">
        <title>Oryza sativa nipponbare(GA3) genomic DNA, chromosome 7, PAC clone:P0496C02.</title>
        <authorList>
            <person name="Sasaki T."/>
            <person name="Matsumoto T."/>
            <person name="Yamamoto K."/>
        </authorList>
    </citation>
    <scope>NUCLEOTIDE SEQUENCE</scope>
</reference>
<dbReference type="PANTHER" id="PTHR24171">
    <property type="entry name" value="ANKYRIN REPEAT DOMAIN-CONTAINING PROTEIN 39-RELATED"/>
    <property type="match status" value="1"/>
</dbReference>
<dbReference type="PANTHER" id="PTHR24171:SF8">
    <property type="entry name" value="BRCA1-ASSOCIATED RING DOMAIN PROTEIN 1"/>
    <property type="match status" value="1"/>
</dbReference>
<dbReference type="InterPro" id="IPR002110">
    <property type="entry name" value="Ankyrin_rpt"/>
</dbReference>
<reference evidence="6" key="3">
    <citation type="journal article" date="2005" name="Nature">
        <title>The map-based sequence of the rice genome.</title>
        <authorList>
            <consortium name="International rice genome sequencing project (IRGSP)"/>
            <person name="Matsumoto T."/>
            <person name="Wu J."/>
            <person name="Kanamori H."/>
            <person name="Katayose Y."/>
            <person name="Fujisawa M."/>
            <person name="Namiki N."/>
            <person name="Mizuno H."/>
            <person name="Yamamoto K."/>
            <person name="Antonio B.A."/>
            <person name="Baba T."/>
            <person name="Sakata K."/>
            <person name="Nagamura Y."/>
            <person name="Aoki H."/>
            <person name="Arikawa K."/>
            <person name="Arita K."/>
            <person name="Bito T."/>
            <person name="Chiden Y."/>
            <person name="Fujitsuka N."/>
            <person name="Fukunaka R."/>
            <person name="Hamada M."/>
            <person name="Harada C."/>
            <person name="Hayashi A."/>
            <person name="Hijishita S."/>
            <person name="Honda M."/>
            <person name="Hosokawa S."/>
            <person name="Ichikawa Y."/>
            <person name="Idonuma A."/>
            <person name="Iijima M."/>
            <person name="Ikeda M."/>
            <person name="Ikeno M."/>
            <person name="Ito K."/>
            <person name="Ito S."/>
            <person name="Ito T."/>
            <person name="Ito Y."/>
            <person name="Ito Y."/>
            <person name="Iwabuchi A."/>
            <person name="Kamiya K."/>
            <person name="Karasawa W."/>
            <person name="Kurita K."/>
            <person name="Katagiri S."/>
            <person name="Kikuta A."/>
            <person name="Kobayashi H."/>
            <person name="Kobayashi N."/>
            <person name="Machita K."/>
            <person name="Maehara T."/>
            <person name="Masukawa M."/>
            <person name="Mizubayashi T."/>
            <person name="Mukai Y."/>
            <person name="Nagasaki H."/>
            <person name="Nagata Y."/>
            <person name="Naito S."/>
            <person name="Nakashima M."/>
            <person name="Nakama Y."/>
            <person name="Nakamichi Y."/>
            <person name="Nakamura M."/>
            <person name="Meguro A."/>
            <person name="Negishi M."/>
            <person name="Ohta I."/>
            <person name="Ohta T."/>
            <person name="Okamoto M."/>
            <person name="Ono N."/>
            <person name="Saji S."/>
            <person name="Sakaguchi M."/>
            <person name="Sakai K."/>
            <person name="Shibata M."/>
            <person name="Shimokawa T."/>
            <person name="Song J."/>
            <person name="Takazaki Y."/>
            <person name="Terasawa K."/>
            <person name="Tsugane M."/>
            <person name="Tsuji K."/>
            <person name="Ueda S."/>
            <person name="Waki K."/>
            <person name="Yamagata H."/>
            <person name="Yamamoto M."/>
            <person name="Yamamoto S."/>
            <person name="Yamane H."/>
            <person name="Yoshiki S."/>
            <person name="Yoshihara R."/>
            <person name="Yukawa K."/>
            <person name="Zhong H."/>
            <person name="Yano M."/>
            <person name="Yuan Q."/>
            <person name="Ouyang S."/>
            <person name="Liu J."/>
            <person name="Jones K.M."/>
            <person name="Gansberger K."/>
            <person name="Moffat K."/>
            <person name="Hill J."/>
            <person name="Bera J."/>
            <person name="Fadrosh D."/>
            <person name="Jin S."/>
            <person name="Johri S."/>
            <person name="Kim M."/>
            <person name="Overton L."/>
            <person name="Reardon M."/>
            <person name="Tsitrin T."/>
            <person name="Vuong H."/>
            <person name="Weaver B."/>
            <person name="Ciecko A."/>
            <person name="Tallon L."/>
            <person name="Jackson J."/>
            <person name="Pai G."/>
            <person name="Aken S.V."/>
            <person name="Utterback T."/>
            <person name="Reidmuller S."/>
            <person name="Feldblyum T."/>
            <person name="Hsiao J."/>
            <person name="Zismann V."/>
            <person name="Iobst S."/>
            <person name="de Vazeille A.R."/>
            <person name="Buell C.R."/>
            <person name="Ying K."/>
            <person name="Li Y."/>
            <person name="Lu T."/>
            <person name="Huang Y."/>
            <person name="Zhao Q."/>
            <person name="Feng Q."/>
            <person name="Zhang L."/>
            <person name="Zhu J."/>
            <person name="Weng Q."/>
            <person name="Mu J."/>
            <person name="Lu Y."/>
            <person name="Fan D."/>
            <person name="Liu Y."/>
            <person name="Guan J."/>
            <person name="Zhang Y."/>
            <person name="Yu S."/>
            <person name="Liu X."/>
            <person name="Zhang Y."/>
            <person name="Hong G."/>
            <person name="Han B."/>
            <person name="Choisne N."/>
            <person name="Demange N."/>
            <person name="Orjeda G."/>
            <person name="Samain S."/>
            <person name="Cattolico L."/>
            <person name="Pelletier E."/>
            <person name="Couloux A."/>
            <person name="Segurens B."/>
            <person name="Wincker P."/>
            <person name="D'Hont A."/>
            <person name="Scarpelli C."/>
            <person name="Weissenbach J."/>
            <person name="Salanoubat M."/>
            <person name="Quetier F."/>
            <person name="Yu Y."/>
            <person name="Kim H.R."/>
            <person name="Rambo T."/>
            <person name="Currie J."/>
            <person name="Collura K."/>
            <person name="Luo M."/>
            <person name="Yang T."/>
            <person name="Ammiraju J.S.S."/>
            <person name="Engler F."/>
            <person name="Soderlund C."/>
            <person name="Wing R.A."/>
            <person name="Palmer L.E."/>
            <person name="de la Bastide M."/>
            <person name="Spiegel L."/>
            <person name="Nascimento L."/>
            <person name="Zutavern T."/>
            <person name="O'Shaughnessy A."/>
            <person name="Dike S."/>
            <person name="Dedhia N."/>
            <person name="Preston R."/>
            <person name="Balija V."/>
            <person name="McCombie W.R."/>
            <person name="Chow T."/>
            <person name="Chen H."/>
            <person name="Chung M."/>
            <person name="Chen C."/>
            <person name="Shaw J."/>
            <person name="Wu H."/>
            <person name="Hsiao K."/>
            <person name="Chao Y."/>
            <person name="Chu M."/>
            <person name="Cheng C."/>
            <person name="Hour A."/>
            <person name="Lee P."/>
            <person name="Lin S."/>
            <person name="Lin Y."/>
            <person name="Liou J."/>
            <person name="Liu S."/>
            <person name="Hsing Y."/>
            <person name="Raghuvanshi S."/>
            <person name="Mohanty A."/>
            <person name="Bharti A.K."/>
            <person name="Gaur A."/>
            <person name="Gupta V."/>
            <person name="Kumar D."/>
            <person name="Ravi V."/>
            <person name="Vij S."/>
            <person name="Kapur A."/>
            <person name="Khurana P."/>
            <person name="Khurana P."/>
            <person name="Khurana J.P."/>
            <person name="Tyagi A.K."/>
            <person name="Gaikwad K."/>
            <person name="Singh A."/>
            <person name="Dalal V."/>
            <person name="Srivastava S."/>
            <person name="Dixit A."/>
            <person name="Pal A.K."/>
            <person name="Ghazi I.A."/>
            <person name="Yadav M."/>
            <person name="Pandit A."/>
            <person name="Bhargava A."/>
            <person name="Sureshbabu K."/>
            <person name="Batra K."/>
            <person name="Sharma T.R."/>
            <person name="Mohapatra T."/>
            <person name="Singh N.K."/>
            <person name="Messing J."/>
            <person name="Nelson A.B."/>
            <person name="Fuks G."/>
            <person name="Kavchok S."/>
            <person name="Keizer G."/>
            <person name="Linton E."/>
            <person name="Llaca V."/>
            <person name="Song R."/>
            <person name="Tanyolac B."/>
            <person name="Young S."/>
            <person name="Ho-Il K."/>
            <person name="Hahn J.H."/>
            <person name="Sangsakoo G."/>
            <person name="Vanavichit A."/>
            <person name="de Mattos Luiz.A.T."/>
            <person name="Zimmer P.D."/>
            <person name="Malone G."/>
            <person name="Dellagostin O."/>
            <person name="de Oliveira A.C."/>
            <person name="Bevan M."/>
            <person name="Bancroft I."/>
            <person name="Minx P."/>
            <person name="Cordum H."/>
            <person name="Wilson R."/>
            <person name="Cheng Z."/>
            <person name="Jin W."/>
            <person name="Jiang J."/>
            <person name="Leong S.A."/>
            <person name="Iwama H."/>
            <person name="Gojobori T."/>
            <person name="Itoh T."/>
            <person name="Niimura Y."/>
            <person name="Fujii Y."/>
            <person name="Habara T."/>
            <person name="Sakai H."/>
            <person name="Sato Y."/>
            <person name="Wilson G."/>
            <person name="Kumar K."/>
            <person name="McCouch S."/>
            <person name="Juretic N."/>
            <person name="Hoen D."/>
            <person name="Wright S."/>
            <person name="Bruskiewich R."/>
            <person name="Bureau T."/>
            <person name="Miyao A."/>
            <person name="Hirochika H."/>
            <person name="Nishikawa T."/>
            <person name="Kadowaki K."/>
            <person name="Sugiura M."/>
            <person name="Burr B."/>
            <person name="Sasaki T."/>
        </authorList>
    </citation>
    <scope>NUCLEOTIDE SEQUENCE [LARGE SCALE GENOMIC DNA]</scope>
    <source>
        <strain evidence="6">cv. Nipponbare</strain>
    </source>
</reference>
<accession>Q8GSH6</accession>
<keyword evidence="1" id="KW-0677">Repeat</keyword>
<dbReference type="SMR" id="Q8GSH6"/>
<name>Q8GSH6_ORYSJ</name>
<evidence type="ECO:0000313" key="5">
    <source>
        <dbReference type="EMBL" id="BAD30680.1"/>
    </source>
</evidence>
<evidence type="ECO:0000313" key="4">
    <source>
        <dbReference type="EMBL" id="BAC15482.1"/>
    </source>
</evidence>
<dbReference type="EMBL" id="AP003833">
    <property type="protein sequence ID" value="BAC15482.1"/>
    <property type="molecule type" value="Genomic_DNA"/>
</dbReference>
<evidence type="ECO:0000256" key="3">
    <source>
        <dbReference type="PROSITE-ProRule" id="PRU00023"/>
    </source>
</evidence>
<dbReference type="AlphaFoldDB" id="Q8GSH6"/>
<feature type="repeat" description="ANK" evidence="3">
    <location>
        <begin position="81"/>
        <end position="113"/>
    </location>
</feature>
<organism evidence="4 6">
    <name type="scientific">Oryza sativa subsp. japonica</name>
    <name type="common">Rice</name>
    <dbReference type="NCBI Taxonomy" id="39947"/>
    <lineage>
        <taxon>Eukaryota</taxon>
        <taxon>Viridiplantae</taxon>
        <taxon>Streptophyta</taxon>
        <taxon>Embryophyta</taxon>
        <taxon>Tracheophyta</taxon>
        <taxon>Spermatophyta</taxon>
        <taxon>Magnoliopsida</taxon>
        <taxon>Liliopsida</taxon>
        <taxon>Poales</taxon>
        <taxon>Poaceae</taxon>
        <taxon>BOP clade</taxon>
        <taxon>Oryzoideae</taxon>
        <taxon>Oryzeae</taxon>
        <taxon>Oryzinae</taxon>
        <taxon>Oryza</taxon>
        <taxon>Oryza sativa</taxon>
    </lineage>
</organism>
<feature type="repeat" description="ANK" evidence="3">
    <location>
        <begin position="48"/>
        <end position="80"/>
    </location>
</feature>
<dbReference type="PROSITE" id="PS50088">
    <property type="entry name" value="ANK_REPEAT"/>
    <property type="match status" value="2"/>
</dbReference>
<dbReference type="InterPro" id="IPR036770">
    <property type="entry name" value="Ankyrin_rpt-contain_sf"/>
</dbReference>
<evidence type="ECO:0000256" key="2">
    <source>
        <dbReference type="ARBA" id="ARBA00023043"/>
    </source>
</evidence>
<evidence type="ECO:0000313" key="6">
    <source>
        <dbReference type="Proteomes" id="UP000000763"/>
    </source>
</evidence>
<dbReference type="SUPFAM" id="SSF48403">
    <property type="entry name" value="Ankyrin repeat"/>
    <property type="match status" value="1"/>
</dbReference>
<dbReference type="Gene3D" id="1.25.40.20">
    <property type="entry name" value="Ankyrin repeat-containing domain"/>
    <property type="match status" value="2"/>
</dbReference>
<evidence type="ECO:0000256" key="1">
    <source>
        <dbReference type="ARBA" id="ARBA00022737"/>
    </source>
</evidence>
<protein>
    <submittedName>
        <fullName evidence="4">Uncharacterized protein</fullName>
    </submittedName>
</protein>
<proteinExistence type="predicted"/>
<gene>
    <name evidence="4" type="primary">OJ1477_F01.119</name>
    <name evidence="5" type="synonym">P0496C02.104</name>
</gene>
<dbReference type="PROSITE" id="PS50297">
    <property type="entry name" value="ANK_REP_REGION"/>
    <property type="match status" value="2"/>
</dbReference>